<name>A0A9D4NUE6_DERFA</name>
<comment type="caution">
    <text evidence="1">The sequence shown here is derived from an EMBL/GenBank/DDBJ whole genome shotgun (WGS) entry which is preliminary data.</text>
</comment>
<reference evidence="1" key="1">
    <citation type="submission" date="2020-06" db="EMBL/GenBank/DDBJ databases">
        <authorList>
            <person name="Ji K."/>
            <person name="Li J."/>
        </authorList>
    </citation>
    <scope>NUCLEOTIDE SEQUENCE</scope>
    <source>
        <strain evidence="1">JKM2019</strain>
        <tissue evidence="1">Whole body</tissue>
    </source>
</reference>
<sequence>MVIEARKIIKREAEFDKFKYFEKIIDQIKWNNTVNLNKILRYEFDCDKDEFMLIDKCQYLGNNEIFLELKKSSIPKNLVTLLDKNPSPGKKLNKKILFPNIRACYFLKLFYIEFENQLKQQCYQIAY</sequence>
<dbReference type="EMBL" id="SDOV01000008">
    <property type="protein sequence ID" value="KAH7637940.1"/>
    <property type="molecule type" value="Genomic_DNA"/>
</dbReference>
<evidence type="ECO:0000313" key="1">
    <source>
        <dbReference type="EMBL" id="KAH7637940.1"/>
    </source>
</evidence>
<organism evidence="1">
    <name type="scientific">Dermatophagoides farinae</name>
    <name type="common">American house dust mite</name>
    <dbReference type="NCBI Taxonomy" id="6954"/>
    <lineage>
        <taxon>Eukaryota</taxon>
        <taxon>Metazoa</taxon>
        <taxon>Ecdysozoa</taxon>
        <taxon>Arthropoda</taxon>
        <taxon>Chelicerata</taxon>
        <taxon>Arachnida</taxon>
        <taxon>Acari</taxon>
        <taxon>Acariformes</taxon>
        <taxon>Sarcoptiformes</taxon>
        <taxon>Astigmata</taxon>
        <taxon>Psoroptidia</taxon>
        <taxon>Analgoidea</taxon>
        <taxon>Pyroglyphidae</taxon>
        <taxon>Dermatophagoidinae</taxon>
        <taxon>Dermatophagoides</taxon>
    </lineage>
</organism>
<protein>
    <submittedName>
        <fullName evidence="1">Uncharacterized protein</fullName>
    </submittedName>
</protein>
<accession>A0A9D4NUE6</accession>
<dbReference type="Proteomes" id="UP000828236">
    <property type="component" value="Unassembled WGS sequence"/>
</dbReference>
<reference evidence="1" key="2">
    <citation type="journal article" date="2021" name="World Allergy Organ. J.">
        <title>Chromosome-level assembly of Dermatophagoides farinae genome and transcriptome reveals two novel allergens Der f 37 and Der f 39.</title>
        <authorList>
            <person name="Chen J."/>
            <person name="Cai Z."/>
            <person name="Fan D."/>
            <person name="Hu J."/>
            <person name="Hou Y."/>
            <person name="He Y."/>
            <person name="Zhang Z."/>
            <person name="Zhao Z."/>
            <person name="Gao P."/>
            <person name="Hu W."/>
            <person name="Sun J."/>
            <person name="Li J."/>
            <person name="Ji K."/>
        </authorList>
    </citation>
    <scope>NUCLEOTIDE SEQUENCE</scope>
    <source>
        <strain evidence="1">JKM2019</strain>
    </source>
</reference>
<dbReference type="AlphaFoldDB" id="A0A9D4NUE6"/>
<proteinExistence type="predicted"/>
<gene>
    <name evidence="1" type="ORF">HUG17_9044</name>
</gene>